<keyword evidence="2 4" id="KW-0378">Hydrolase</keyword>
<dbReference type="SUPFAM" id="SSF53474">
    <property type="entry name" value="alpha/beta-Hydrolases"/>
    <property type="match status" value="1"/>
</dbReference>
<feature type="chain" id="PRO_5044617926" evidence="3">
    <location>
        <begin position="20"/>
        <end position="296"/>
    </location>
</feature>
<dbReference type="AlphaFoldDB" id="A0A562PT91"/>
<dbReference type="InterPro" id="IPR029058">
    <property type="entry name" value="AB_hydrolase_fold"/>
</dbReference>
<reference evidence="5 6" key="1">
    <citation type="journal article" date="2015" name="Stand. Genomic Sci.">
        <title>Genomic Encyclopedia of Bacterial and Archaeal Type Strains, Phase III: the genomes of soil and plant-associated and newly described type strains.</title>
        <authorList>
            <person name="Whitman W.B."/>
            <person name="Woyke T."/>
            <person name="Klenk H.P."/>
            <person name="Zhou Y."/>
            <person name="Lilburn T.G."/>
            <person name="Beck B.J."/>
            <person name="De Vos P."/>
            <person name="Vandamme P."/>
            <person name="Eisen J.A."/>
            <person name="Garrity G."/>
            <person name="Hugenholtz P."/>
            <person name="Kyrpides N.C."/>
        </authorList>
    </citation>
    <scope>NUCLEOTIDE SEQUENCE [LARGE SCALE GENOMIC DNA]</scope>
    <source>
        <strain evidence="5 6">CGMCC 1.10685</strain>
    </source>
</reference>
<name>A0A562PT91_9BURK</name>
<evidence type="ECO:0000256" key="1">
    <source>
        <dbReference type="ARBA" id="ARBA00005622"/>
    </source>
</evidence>
<dbReference type="GO" id="GO:0016788">
    <property type="term" value="F:hydrolase activity, acting on ester bonds"/>
    <property type="evidence" value="ECO:0007669"/>
    <property type="project" value="TreeGrafter"/>
</dbReference>
<organism evidence="5 6">
    <name type="scientific">Pseudoduganella flava</name>
    <dbReference type="NCBI Taxonomy" id="871742"/>
    <lineage>
        <taxon>Bacteria</taxon>
        <taxon>Pseudomonadati</taxon>
        <taxon>Pseudomonadota</taxon>
        <taxon>Betaproteobacteria</taxon>
        <taxon>Burkholderiales</taxon>
        <taxon>Oxalobacteraceae</taxon>
        <taxon>Telluria group</taxon>
        <taxon>Pseudoduganella</taxon>
    </lineage>
</organism>
<dbReference type="Proteomes" id="UP000437862">
    <property type="component" value="Chromosome"/>
</dbReference>
<dbReference type="EMBL" id="VLKW01000004">
    <property type="protein sequence ID" value="TWI47667.1"/>
    <property type="molecule type" value="Genomic_DNA"/>
</dbReference>
<reference evidence="4 7" key="3">
    <citation type="submission" date="2019-12" db="EMBL/GenBank/DDBJ databases">
        <title>Draft Genome Sequences of Six Type Strains of the Genus Massilia.</title>
        <authorList>
            <person name="Miess H."/>
            <person name="Frediansyah A."/>
            <person name="Goeker M."/>
            <person name="Gross H."/>
        </authorList>
    </citation>
    <scope>NUCLEOTIDE SEQUENCE [LARGE SCALE GENOMIC DNA]</scope>
    <source>
        <strain evidence="4 7">DSM 26639</strain>
    </source>
</reference>
<dbReference type="RefSeq" id="WP_145875671.1">
    <property type="nucleotide sequence ID" value="NZ_CP046904.1"/>
</dbReference>
<dbReference type="InterPro" id="IPR052558">
    <property type="entry name" value="Siderophore_Hydrolase_D"/>
</dbReference>
<accession>A0A562PT91</accession>
<evidence type="ECO:0000313" key="4">
    <source>
        <dbReference type="EMBL" id="QGZ39057.1"/>
    </source>
</evidence>
<keyword evidence="7" id="KW-1185">Reference proteome</keyword>
<gene>
    <name evidence="4" type="ORF">GO485_08370</name>
    <name evidence="5" type="ORF">IP92_02727</name>
</gene>
<dbReference type="PANTHER" id="PTHR40841">
    <property type="entry name" value="SIDEROPHORE TRIACETYLFUSARININE C ESTERASE"/>
    <property type="match status" value="1"/>
</dbReference>
<dbReference type="PANTHER" id="PTHR40841:SF2">
    <property type="entry name" value="SIDEROPHORE-DEGRADING ESTERASE (EUROFUNG)"/>
    <property type="match status" value="1"/>
</dbReference>
<feature type="signal peptide" evidence="3">
    <location>
        <begin position="1"/>
        <end position="19"/>
    </location>
</feature>
<evidence type="ECO:0000256" key="3">
    <source>
        <dbReference type="SAM" id="SignalP"/>
    </source>
</evidence>
<sequence length="296" mass="33176">MNALRTLLLLCCLATNANAAPPTYELTNTEVRDIHAAALKRDYQVFVALPDSYRDSTRRYPVVFVVDADYGFAVTRNIAQRLHKHARMEEVIVVALSYSRGDSPVYSRTRDYTPTVPRGSARKQDPLGRALVSGEAAAYARFVTGDVFALVAANYRADMRRKIFVGHSYGGLLGLEILFTRPDAFQHYILGSPSLWFDRGVMFDRERDYAAAHKDLPASVFFGIGARETLARGRKRSRAEEEADMVADLREFDQALASHRYPGLTTRVKVFADEDHASVFPLVLTHGLRAWLKSGK</sequence>
<comment type="similarity">
    <text evidence="1">Belongs to the esterase D family.</text>
</comment>
<evidence type="ECO:0000313" key="6">
    <source>
        <dbReference type="Proteomes" id="UP000315112"/>
    </source>
</evidence>
<dbReference type="OrthoDB" id="9784036at2"/>
<protein>
    <submittedName>
        <fullName evidence="4">Alpha/beta hydrolase</fullName>
    </submittedName>
</protein>
<keyword evidence="3" id="KW-0732">Signal</keyword>
<dbReference type="EMBL" id="CP046904">
    <property type="protein sequence ID" value="QGZ39057.1"/>
    <property type="molecule type" value="Genomic_DNA"/>
</dbReference>
<evidence type="ECO:0000313" key="7">
    <source>
        <dbReference type="Proteomes" id="UP000437862"/>
    </source>
</evidence>
<proteinExistence type="inferred from homology"/>
<reference evidence="5" key="2">
    <citation type="submission" date="2019-07" db="EMBL/GenBank/DDBJ databases">
        <authorList>
            <person name="Whitman W."/>
            <person name="Huntemann M."/>
            <person name="Clum A."/>
            <person name="Pillay M."/>
            <person name="Palaniappan K."/>
            <person name="Varghese N."/>
            <person name="Mikhailova N."/>
            <person name="Stamatis D."/>
            <person name="Reddy T."/>
            <person name="Daum C."/>
            <person name="Shapiro N."/>
            <person name="Ivanova N."/>
            <person name="Kyrpides N."/>
            <person name="Woyke T."/>
        </authorList>
    </citation>
    <scope>NUCLEOTIDE SEQUENCE</scope>
    <source>
        <strain evidence="5">CGMCC 1.10685</strain>
    </source>
</reference>
<dbReference type="InterPro" id="IPR000801">
    <property type="entry name" value="Esterase-like"/>
</dbReference>
<dbReference type="Gene3D" id="3.40.50.1820">
    <property type="entry name" value="alpha/beta hydrolase"/>
    <property type="match status" value="1"/>
</dbReference>
<dbReference type="Proteomes" id="UP000315112">
    <property type="component" value="Unassembled WGS sequence"/>
</dbReference>
<evidence type="ECO:0000256" key="2">
    <source>
        <dbReference type="ARBA" id="ARBA00022801"/>
    </source>
</evidence>
<dbReference type="Pfam" id="PF00756">
    <property type="entry name" value="Esterase"/>
    <property type="match status" value="1"/>
</dbReference>
<evidence type="ECO:0000313" key="5">
    <source>
        <dbReference type="EMBL" id="TWI47667.1"/>
    </source>
</evidence>